<dbReference type="RefSeq" id="WP_125002238.1">
    <property type="nucleotide sequence ID" value="NZ_RQXT01000028.1"/>
</dbReference>
<dbReference type="PROSITE" id="PS01036">
    <property type="entry name" value="HSP70_3"/>
    <property type="match status" value="1"/>
</dbReference>
<evidence type="ECO:0000256" key="12">
    <source>
        <dbReference type="SAM" id="MobiDB-lite"/>
    </source>
</evidence>
<evidence type="ECO:0000256" key="11">
    <source>
        <dbReference type="SAM" id="Coils"/>
    </source>
</evidence>
<dbReference type="Gene3D" id="3.90.640.10">
    <property type="entry name" value="Actin, Chain A, domain 4"/>
    <property type="match status" value="1"/>
</dbReference>
<comment type="similarity">
    <text evidence="2 9 10">Belongs to the heat shock protein 70 family.</text>
</comment>
<feature type="coiled-coil region" evidence="11">
    <location>
        <begin position="247"/>
        <end position="274"/>
    </location>
</feature>
<dbReference type="FunFam" id="3.90.640.10:FF:000003">
    <property type="entry name" value="Molecular chaperone DnaK"/>
    <property type="match status" value="1"/>
</dbReference>
<proteinExistence type="evidence at transcript level"/>
<keyword evidence="8 9" id="KW-0143">Chaperone</keyword>
<dbReference type="FunFam" id="3.30.420.40:FF:000020">
    <property type="entry name" value="Chaperone protein HscA homolog"/>
    <property type="match status" value="1"/>
</dbReference>
<dbReference type="InterPro" id="IPR018181">
    <property type="entry name" value="Heat_shock_70_CS"/>
</dbReference>
<feature type="compositionally biased region" description="Acidic residues" evidence="12">
    <location>
        <begin position="620"/>
        <end position="632"/>
    </location>
</feature>
<keyword evidence="4 9" id="KW-0597">Phosphoprotein</keyword>
<evidence type="ECO:0000313" key="13">
    <source>
        <dbReference type="EMBL" id="RRH97143.1"/>
    </source>
</evidence>
<dbReference type="NCBIfam" id="NF003520">
    <property type="entry name" value="PRK05183.1"/>
    <property type="match status" value="1"/>
</dbReference>
<comment type="induction">
    <text evidence="9">By stress conditions e.g. heat shock.</text>
</comment>
<accession>A0A3P3FEM9</accession>
<evidence type="ECO:0000256" key="10">
    <source>
        <dbReference type="RuleBase" id="RU003322"/>
    </source>
</evidence>
<evidence type="ECO:0000256" key="6">
    <source>
        <dbReference type="ARBA" id="ARBA00022840"/>
    </source>
</evidence>
<dbReference type="NCBIfam" id="TIGR02350">
    <property type="entry name" value="prok_dnaK"/>
    <property type="match status" value="1"/>
</dbReference>
<dbReference type="CDD" id="cd11733">
    <property type="entry name" value="ASKHA_NBD_HSP70_HSPA9"/>
    <property type="match status" value="1"/>
</dbReference>
<evidence type="ECO:0000256" key="8">
    <source>
        <dbReference type="ARBA" id="ARBA00023186"/>
    </source>
</evidence>
<dbReference type="PROSITE" id="PS00297">
    <property type="entry name" value="HSP70_1"/>
    <property type="match status" value="1"/>
</dbReference>
<dbReference type="Gene3D" id="2.60.34.10">
    <property type="entry name" value="Substrate Binding Domain Of DNAk, Chain A, domain 1"/>
    <property type="match status" value="1"/>
</dbReference>
<gene>
    <name evidence="9 13" type="primary">dnaK</name>
    <name evidence="13" type="ORF">EH240_21155</name>
</gene>
<dbReference type="GO" id="GO:0051082">
    <property type="term" value="F:unfolded protein binding"/>
    <property type="evidence" value="ECO:0007669"/>
    <property type="project" value="InterPro"/>
</dbReference>
<keyword evidence="5 9" id="KW-0547">Nucleotide-binding</keyword>
<evidence type="ECO:0000256" key="5">
    <source>
        <dbReference type="ARBA" id="ARBA00022741"/>
    </source>
</evidence>
<dbReference type="PROSITE" id="PS00329">
    <property type="entry name" value="HSP70_2"/>
    <property type="match status" value="1"/>
</dbReference>
<feature type="modified residue" description="Phosphothreonine; by autocatalysis" evidence="9">
    <location>
        <position position="198"/>
    </location>
</feature>
<evidence type="ECO:0000256" key="9">
    <source>
        <dbReference type="HAMAP-Rule" id="MF_00332"/>
    </source>
</evidence>
<evidence type="ECO:0000256" key="4">
    <source>
        <dbReference type="ARBA" id="ARBA00022553"/>
    </source>
</evidence>
<name>A0A3P3FEM9_9HYPH</name>
<evidence type="ECO:0000256" key="7">
    <source>
        <dbReference type="ARBA" id="ARBA00023016"/>
    </source>
</evidence>
<protein>
    <recommendedName>
        <fullName evidence="3 9">Chaperone protein DnaK</fullName>
    </recommendedName>
    <alternativeName>
        <fullName evidence="9">HSP70</fullName>
    </alternativeName>
    <alternativeName>
        <fullName evidence="9">Heat shock 70 kDa protein</fullName>
    </alternativeName>
    <alternativeName>
        <fullName evidence="9">Heat shock protein 70</fullName>
    </alternativeName>
</protein>
<dbReference type="NCBIfam" id="NF001413">
    <property type="entry name" value="PRK00290.1"/>
    <property type="match status" value="1"/>
</dbReference>
<dbReference type="InterPro" id="IPR013126">
    <property type="entry name" value="Hsp_70_fam"/>
</dbReference>
<dbReference type="SUPFAM" id="SSF53067">
    <property type="entry name" value="Actin-like ATPase domain"/>
    <property type="match status" value="2"/>
</dbReference>
<sequence length="638" mass="68429">MAKVIGIDLGTTNSCVAIMDGKDSKVIENAEGARTTPSIVAISGDGERLIGQPAKRQAVTNPENTIFAVKRLIGRRYEDPVTEKDKKLVPYKIVKGDNGDAWVEAGGKKLSPSQISAMILQKMKETAEAYLGEKVEKAVITVPAYFNDAQRQATKDAGKIAGLEVLRIINEPTAAALAYGLDKKEGKTIAVYDLGGGTFDISVLEIGDGVFEVKSTNGDTFLGGEDFDMRLVEYLASEFKKEQGIDLKADKLALQRLKEAAEKAKIELSSTTQTEINLPFITADASGPKHLTMKLTRAKFESLVEDLVQRTIDPCKAALKDAGLKAGEIDEVVLVGGMTRMPKIQEIVKQFFGKEPHKGVNPDEVVALGAAIQAGVLQGDVKDVLLLDVTPLSLGIETLGGVFTRLIERNTTIPTKKSQVFSTAEDSQSAVTIRVFQGEREMAADNKMLGQFDLVGIPPAPRGVPQIEVTFDIDANGIVNVSAKDKGTGKEHQIRIQASGGLSDADIEKMVKDAEANADADKKRRALVEARNQAESLVHSSEKSLKDYGDKVSEADRTAISDAIAALKTAAEGDDAADIEAKSQTLAEVSMKLGQAMYEASQKEAAEADAKADAAKDSDVVDADFEEIDEDDEKKKSA</sequence>
<dbReference type="Gene3D" id="1.20.1270.10">
    <property type="match status" value="1"/>
</dbReference>
<evidence type="ECO:0000313" key="14">
    <source>
        <dbReference type="Proteomes" id="UP000273786"/>
    </source>
</evidence>
<dbReference type="PANTHER" id="PTHR19375">
    <property type="entry name" value="HEAT SHOCK PROTEIN 70KDA"/>
    <property type="match status" value="1"/>
</dbReference>
<dbReference type="GO" id="GO:0140662">
    <property type="term" value="F:ATP-dependent protein folding chaperone"/>
    <property type="evidence" value="ECO:0007669"/>
    <property type="project" value="InterPro"/>
</dbReference>
<dbReference type="SUPFAM" id="SSF100934">
    <property type="entry name" value="Heat shock protein 70kD (HSP70), C-terminal subdomain"/>
    <property type="match status" value="1"/>
</dbReference>
<dbReference type="InterPro" id="IPR029048">
    <property type="entry name" value="HSP70_C_sf"/>
</dbReference>
<dbReference type="PRINTS" id="PR00301">
    <property type="entry name" value="HEATSHOCK70"/>
</dbReference>
<dbReference type="Proteomes" id="UP000273786">
    <property type="component" value="Unassembled WGS sequence"/>
</dbReference>
<feature type="compositionally biased region" description="Basic and acidic residues" evidence="12">
    <location>
        <begin position="601"/>
        <end position="619"/>
    </location>
</feature>
<dbReference type="InterPro" id="IPR029047">
    <property type="entry name" value="HSP70_peptide-bd_sf"/>
</dbReference>
<dbReference type="OrthoDB" id="9766019at2"/>
<dbReference type="GO" id="GO:0005737">
    <property type="term" value="C:cytoplasm"/>
    <property type="evidence" value="ECO:0007669"/>
    <property type="project" value="UniProtKB-ARBA"/>
</dbReference>
<keyword evidence="11" id="KW-0175">Coiled coil</keyword>
<dbReference type="GO" id="GO:0005524">
    <property type="term" value="F:ATP binding"/>
    <property type="evidence" value="ECO:0007669"/>
    <property type="project" value="UniProtKB-UniRule"/>
</dbReference>
<feature type="region of interest" description="Disordered" evidence="12">
    <location>
        <begin position="599"/>
        <end position="638"/>
    </location>
</feature>
<dbReference type="AlphaFoldDB" id="A0A3P3FEM9"/>
<evidence type="ECO:0000256" key="3">
    <source>
        <dbReference type="ARBA" id="ARBA00014415"/>
    </source>
</evidence>
<keyword evidence="7 9" id="KW-0346">Stress response</keyword>
<comment type="caution">
    <text evidence="13">The sequence shown here is derived from an EMBL/GenBank/DDBJ whole genome shotgun (WGS) entry which is preliminary data.</text>
</comment>
<evidence type="ECO:0000256" key="2">
    <source>
        <dbReference type="ARBA" id="ARBA00007381"/>
    </source>
</evidence>
<dbReference type="FunFam" id="2.60.34.10:FF:000014">
    <property type="entry name" value="Chaperone protein DnaK HSP70"/>
    <property type="match status" value="1"/>
</dbReference>
<reference evidence="13 14" key="1">
    <citation type="submission" date="2018-11" db="EMBL/GenBank/DDBJ databases">
        <title>the genome of Mesorhizobium tamadayense DSM 28320.</title>
        <authorList>
            <person name="Gao J."/>
        </authorList>
    </citation>
    <scope>NUCLEOTIDE SEQUENCE [LARGE SCALE GENOMIC DNA]</scope>
    <source>
        <strain evidence="13 14">DSM 28320</strain>
    </source>
</reference>
<dbReference type="FunFam" id="1.20.1270.10:FF:000001">
    <property type="entry name" value="Molecular chaperone DnaK"/>
    <property type="match status" value="1"/>
</dbReference>
<dbReference type="FunFam" id="3.30.420.40:FF:000004">
    <property type="entry name" value="Molecular chaperone DnaK"/>
    <property type="match status" value="1"/>
</dbReference>
<dbReference type="SUPFAM" id="SSF100920">
    <property type="entry name" value="Heat shock protein 70kD (HSP70), peptide-binding domain"/>
    <property type="match status" value="1"/>
</dbReference>
<organism evidence="13 14">
    <name type="scientific">Mesorhizobium tamadayense</name>
    <dbReference type="NCBI Taxonomy" id="425306"/>
    <lineage>
        <taxon>Bacteria</taxon>
        <taxon>Pseudomonadati</taxon>
        <taxon>Pseudomonadota</taxon>
        <taxon>Alphaproteobacteria</taxon>
        <taxon>Hyphomicrobiales</taxon>
        <taxon>Phyllobacteriaceae</taxon>
        <taxon>Mesorhizobium</taxon>
    </lineage>
</organism>
<keyword evidence="6 9" id="KW-0067">ATP-binding</keyword>
<comment type="function">
    <text evidence="1 9">Acts as a chaperone.</text>
</comment>
<dbReference type="Pfam" id="PF00012">
    <property type="entry name" value="HSP70"/>
    <property type="match status" value="1"/>
</dbReference>
<dbReference type="EMBL" id="RQXT01000028">
    <property type="protein sequence ID" value="RRH97143.1"/>
    <property type="molecule type" value="Genomic_DNA"/>
</dbReference>
<dbReference type="HAMAP" id="MF_00332">
    <property type="entry name" value="DnaK"/>
    <property type="match status" value="1"/>
</dbReference>
<dbReference type="Gene3D" id="3.30.420.40">
    <property type="match status" value="2"/>
</dbReference>
<keyword evidence="14" id="KW-1185">Reference proteome</keyword>
<dbReference type="InterPro" id="IPR012725">
    <property type="entry name" value="Chaperone_DnaK"/>
</dbReference>
<dbReference type="InterPro" id="IPR043129">
    <property type="entry name" value="ATPase_NBD"/>
</dbReference>
<evidence type="ECO:0000256" key="1">
    <source>
        <dbReference type="ARBA" id="ARBA00002290"/>
    </source>
</evidence>